<dbReference type="EMBL" id="SOAX01000007">
    <property type="protein sequence ID" value="TDT37688.1"/>
    <property type="molecule type" value="Genomic_DNA"/>
</dbReference>
<dbReference type="Gene3D" id="2.40.128.270">
    <property type="match status" value="1"/>
</dbReference>
<keyword evidence="8" id="KW-1185">Reference proteome</keyword>
<evidence type="ECO:0000256" key="3">
    <source>
        <dbReference type="ARBA" id="ARBA00023139"/>
    </source>
</evidence>
<keyword evidence="3" id="KW-0564">Palmitate</keyword>
<evidence type="ECO:0000256" key="4">
    <source>
        <dbReference type="ARBA" id="ARBA00023288"/>
    </source>
</evidence>
<accession>A0A4V3EPW4</accession>
<keyword evidence="4" id="KW-0449">Lipoprotein</keyword>
<dbReference type="InterPro" id="IPR038670">
    <property type="entry name" value="HslJ-like_sf"/>
</dbReference>
<keyword evidence="2" id="KW-0472">Membrane</keyword>
<evidence type="ECO:0000259" key="5">
    <source>
        <dbReference type="Pfam" id="PF03724"/>
    </source>
</evidence>
<protein>
    <submittedName>
        <fullName evidence="7">Heat shock protein HslJ</fullName>
    </submittedName>
</protein>
<name>A0A4V3EPW4_9GAMM</name>
<dbReference type="AlphaFoldDB" id="A0A4V3EPW4"/>
<dbReference type="Pfam" id="PF03724">
    <property type="entry name" value="META"/>
    <property type="match status" value="1"/>
</dbReference>
<proteinExistence type="predicted"/>
<dbReference type="InterPro" id="IPR018660">
    <property type="entry name" value="MliC"/>
</dbReference>
<dbReference type="SUPFAM" id="SSF141488">
    <property type="entry name" value="YdhA-like"/>
    <property type="match status" value="1"/>
</dbReference>
<keyword evidence="7" id="KW-0346">Stress response</keyword>
<dbReference type="InterPro" id="IPR005184">
    <property type="entry name" value="DUF306_Meta_HslJ"/>
</dbReference>
<evidence type="ECO:0000313" key="8">
    <source>
        <dbReference type="Proteomes" id="UP000295830"/>
    </source>
</evidence>
<dbReference type="RefSeq" id="WP_166646085.1">
    <property type="nucleotide sequence ID" value="NZ_SOAX01000007.1"/>
</dbReference>
<dbReference type="PANTHER" id="PTHR35535">
    <property type="entry name" value="HEAT SHOCK PROTEIN HSLJ"/>
    <property type="match status" value="1"/>
</dbReference>
<evidence type="ECO:0000256" key="2">
    <source>
        <dbReference type="ARBA" id="ARBA00023136"/>
    </source>
</evidence>
<comment type="caution">
    <text evidence="7">The sequence shown here is derived from an EMBL/GenBank/DDBJ whole genome shotgun (WGS) entry which is preliminary data.</text>
</comment>
<dbReference type="Pfam" id="PF09864">
    <property type="entry name" value="MliC"/>
    <property type="match status" value="1"/>
</dbReference>
<reference evidence="7 8" key="1">
    <citation type="submission" date="2019-03" db="EMBL/GenBank/DDBJ databases">
        <title>Genomic Encyclopedia of Type Strains, Phase IV (KMG-IV): sequencing the most valuable type-strain genomes for metagenomic binning, comparative biology and taxonomic classification.</title>
        <authorList>
            <person name="Goeker M."/>
        </authorList>
    </citation>
    <scope>NUCLEOTIDE SEQUENCE [LARGE SCALE GENOMIC DNA]</scope>
    <source>
        <strain evidence="7 8">DSM 15505</strain>
    </source>
</reference>
<organism evidence="7 8">
    <name type="scientific">Halospina denitrificans</name>
    <dbReference type="NCBI Taxonomy" id="332522"/>
    <lineage>
        <taxon>Bacteria</taxon>
        <taxon>Pseudomonadati</taxon>
        <taxon>Pseudomonadota</taxon>
        <taxon>Gammaproteobacteria</taxon>
        <taxon>Halospina</taxon>
    </lineage>
</organism>
<dbReference type="InterPro" id="IPR036328">
    <property type="entry name" value="MliC_sf"/>
</dbReference>
<sequence length="230" mass="24902">MSGNSLGKGRGLGACLVVLFVSGCQILPDSGVEMEPDNRMRCGDRELTYHQTESGLKLEVDGKAYFLEQVESTSGSQYVASEGSETEFWIKGERALVTLEGSELPECAYTSGPYLAGPVWMVTEVGGESVMTNYRASMHFRADGRLGGRASCNHFTARWERLGSNVVIETAAATRMACPTAVMDQEQRFLGALSRVAGFSVNEQRVLTLENAEGEAVIRAEPRSGRGNSE</sequence>
<dbReference type="PANTHER" id="PTHR35535:SF1">
    <property type="entry name" value="HEAT SHOCK PROTEIN HSLJ"/>
    <property type="match status" value="1"/>
</dbReference>
<dbReference type="InterPro" id="IPR053147">
    <property type="entry name" value="Hsp_HslJ-like"/>
</dbReference>
<feature type="domain" description="C-type lysozyme inhibitor" evidence="6">
    <location>
        <begin position="41"/>
        <end position="102"/>
    </location>
</feature>
<evidence type="ECO:0000256" key="1">
    <source>
        <dbReference type="ARBA" id="ARBA00022729"/>
    </source>
</evidence>
<evidence type="ECO:0000259" key="6">
    <source>
        <dbReference type="Pfam" id="PF09864"/>
    </source>
</evidence>
<keyword evidence="1" id="KW-0732">Signal</keyword>
<feature type="domain" description="DUF306" evidence="5">
    <location>
        <begin position="116"/>
        <end position="219"/>
    </location>
</feature>
<gene>
    <name evidence="7" type="ORF">DES49_2645</name>
</gene>
<evidence type="ECO:0000313" key="7">
    <source>
        <dbReference type="EMBL" id="TDT37688.1"/>
    </source>
</evidence>
<dbReference type="Gene3D" id="2.40.128.200">
    <property type="match status" value="1"/>
</dbReference>
<dbReference type="Proteomes" id="UP000295830">
    <property type="component" value="Unassembled WGS sequence"/>
</dbReference>